<accession>A0AAP0G7W7</accession>
<dbReference type="Proteomes" id="UP001418222">
    <property type="component" value="Unassembled WGS sequence"/>
</dbReference>
<gene>
    <name evidence="1" type="ORF">KSP39_PZI009535</name>
</gene>
<evidence type="ECO:0000313" key="2">
    <source>
        <dbReference type="Proteomes" id="UP001418222"/>
    </source>
</evidence>
<evidence type="ECO:0000313" key="1">
    <source>
        <dbReference type="EMBL" id="KAK8942929.1"/>
    </source>
</evidence>
<keyword evidence="2" id="KW-1185">Reference proteome</keyword>
<organism evidence="1 2">
    <name type="scientific">Platanthera zijinensis</name>
    <dbReference type="NCBI Taxonomy" id="2320716"/>
    <lineage>
        <taxon>Eukaryota</taxon>
        <taxon>Viridiplantae</taxon>
        <taxon>Streptophyta</taxon>
        <taxon>Embryophyta</taxon>
        <taxon>Tracheophyta</taxon>
        <taxon>Spermatophyta</taxon>
        <taxon>Magnoliopsida</taxon>
        <taxon>Liliopsida</taxon>
        <taxon>Asparagales</taxon>
        <taxon>Orchidaceae</taxon>
        <taxon>Orchidoideae</taxon>
        <taxon>Orchideae</taxon>
        <taxon>Orchidinae</taxon>
        <taxon>Platanthera</taxon>
    </lineage>
</organism>
<dbReference type="EMBL" id="JBBWWQ010000007">
    <property type="protein sequence ID" value="KAK8942929.1"/>
    <property type="molecule type" value="Genomic_DNA"/>
</dbReference>
<name>A0AAP0G7W7_9ASPA</name>
<proteinExistence type="predicted"/>
<sequence>MLKAHHCLSSQSLCQNPCLKILHQSPLCSWSLQRVNYSLKFSSATPISFWLSLTSSYTYLRILVRKIGKMMNHPLLALNLFFIDRIIAEGRANERTMALEDMLTRYKSLLSDSQWNVVSDSGKGHISMNLAEETEVFLDIDDSKTIVTNPY</sequence>
<dbReference type="AlphaFoldDB" id="A0AAP0G7W7"/>
<reference evidence="1 2" key="1">
    <citation type="journal article" date="2022" name="Nat. Plants">
        <title>Genomes of leafy and leafless Platanthera orchids illuminate the evolution of mycoheterotrophy.</title>
        <authorList>
            <person name="Li M.H."/>
            <person name="Liu K.W."/>
            <person name="Li Z."/>
            <person name="Lu H.C."/>
            <person name="Ye Q.L."/>
            <person name="Zhang D."/>
            <person name="Wang J.Y."/>
            <person name="Li Y.F."/>
            <person name="Zhong Z.M."/>
            <person name="Liu X."/>
            <person name="Yu X."/>
            <person name="Liu D.K."/>
            <person name="Tu X.D."/>
            <person name="Liu B."/>
            <person name="Hao Y."/>
            <person name="Liao X.Y."/>
            <person name="Jiang Y.T."/>
            <person name="Sun W.H."/>
            <person name="Chen J."/>
            <person name="Chen Y.Q."/>
            <person name="Ai Y."/>
            <person name="Zhai J.W."/>
            <person name="Wu S.S."/>
            <person name="Zhou Z."/>
            <person name="Hsiao Y.Y."/>
            <person name="Wu W.L."/>
            <person name="Chen Y.Y."/>
            <person name="Lin Y.F."/>
            <person name="Hsu J.L."/>
            <person name="Li C.Y."/>
            <person name="Wang Z.W."/>
            <person name="Zhao X."/>
            <person name="Zhong W.Y."/>
            <person name="Ma X.K."/>
            <person name="Ma L."/>
            <person name="Huang J."/>
            <person name="Chen G.Z."/>
            <person name="Huang M.Z."/>
            <person name="Huang L."/>
            <person name="Peng D.H."/>
            <person name="Luo Y.B."/>
            <person name="Zou S.Q."/>
            <person name="Chen S.P."/>
            <person name="Lan S."/>
            <person name="Tsai W.C."/>
            <person name="Van de Peer Y."/>
            <person name="Liu Z.J."/>
        </authorList>
    </citation>
    <scope>NUCLEOTIDE SEQUENCE [LARGE SCALE GENOMIC DNA]</scope>
    <source>
        <strain evidence="1">Lor287</strain>
    </source>
</reference>
<protein>
    <submittedName>
        <fullName evidence="1">Uncharacterized protein</fullName>
    </submittedName>
</protein>
<comment type="caution">
    <text evidence="1">The sequence shown here is derived from an EMBL/GenBank/DDBJ whole genome shotgun (WGS) entry which is preliminary data.</text>
</comment>